<dbReference type="PANTHER" id="PTHR37947:SF1">
    <property type="entry name" value="BLL2462 PROTEIN"/>
    <property type="match status" value="1"/>
</dbReference>
<dbReference type="AlphaFoldDB" id="A0A5C6A4P1"/>
<dbReference type="SUPFAM" id="SSF52317">
    <property type="entry name" value="Class I glutamine amidotransferase-like"/>
    <property type="match status" value="1"/>
</dbReference>
<accession>A0A5C6A4P1</accession>
<proteinExistence type="predicted"/>
<keyword evidence="1" id="KW-0812">Transmembrane</keyword>
<organism evidence="3 4">
    <name type="scientific">Neorhodopirellula pilleata</name>
    <dbReference type="NCBI Taxonomy" id="2714738"/>
    <lineage>
        <taxon>Bacteria</taxon>
        <taxon>Pseudomonadati</taxon>
        <taxon>Planctomycetota</taxon>
        <taxon>Planctomycetia</taxon>
        <taxon>Pirellulales</taxon>
        <taxon>Pirellulaceae</taxon>
        <taxon>Neorhodopirellula</taxon>
    </lineage>
</organism>
<reference evidence="3 4" key="1">
    <citation type="submission" date="2019-02" db="EMBL/GenBank/DDBJ databases">
        <title>Deep-cultivation of Planctomycetes and their phenomic and genomic characterization uncovers novel biology.</title>
        <authorList>
            <person name="Wiegand S."/>
            <person name="Jogler M."/>
            <person name="Boedeker C."/>
            <person name="Pinto D."/>
            <person name="Vollmers J."/>
            <person name="Rivas-Marin E."/>
            <person name="Kohn T."/>
            <person name="Peeters S.H."/>
            <person name="Heuer A."/>
            <person name="Rast P."/>
            <person name="Oberbeckmann S."/>
            <person name="Bunk B."/>
            <person name="Jeske O."/>
            <person name="Meyerdierks A."/>
            <person name="Storesund J.E."/>
            <person name="Kallscheuer N."/>
            <person name="Luecker S."/>
            <person name="Lage O.M."/>
            <person name="Pohl T."/>
            <person name="Merkel B.J."/>
            <person name="Hornburger P."/>
            <person name="Mueller R.-W."/>
            <person name="Bruemmer F."/>
            <person name="Labrenz M."/>
            <person name="Spormann A.M."/>
            <person name="Op Den Camp H."/>
            <person name="Overmann J."/>
            <person name="Amann R."/>
            <person name="Jetten M.S.M."/>
            <person name="Mascher T."/>
            <person name="Medema M.H."/>
            <person name="Devos D.P."/>
            <person name="Kaster A.-K."/>
            <person name="Ovreas L."/>
            <person name="Rohde M."/>
            <person name="Galperin M.Y."/>
            <person name="Jogler C."/>
        </authorList>
    </citation>
    <scope>NUCLEOTIDE SEQUENCE [LARGE SCALE GENOMIC DNA]</scope>
    <source>
        <strain evidence="3 4">Pla100</strain>
    </source>
</reference>
<dbReference type="InterPro" id="IPR029062">
    <property type="entry name" value="Class_I_gatase-like"/>
</dbReference>
<feature type="transmembrane region" description="Helical" evidence="1">
    <location>
        <begin position="50"/>
        <end position="70"/>
    </location>
</feature>
<evidence type="ECO:0000313" key="3">
    <source>
        <dbReference type="EMBL" id="TWT94268.1"/>
    </source>
</evidence>
<feature type="domain" description="Putative glutamine amidotransferase" evidence="2">
    <location>
        <begin position="427"/>
        <end position="590"/>
    </location>
</feature>
<evidence type="ECO:0000313" key="4">
    <source>
        <dbReference type="Proteomes" id="UP000316213"/>
    </source>
</evidence>
<name>A0A5C6A4P1_9BACT</name>
<keyword evidence="4" id="KW-1185">Reference proteome</keyword>
<dbReference type="Gene3D" id="3.40.50.880">
    <property type="match status" value="1"/>
</dbReference>
<feature type="transmembrane region" description="Helical" evidence="1">
    <location>
        <begin position="20"/>
        <end position="38"/>
    </location>
</feature>
<gene>
    <name evidence="3" type="ORF">Pla100_38780</name>
</gene>
<keyword evidence="1" id="KW-0472">Membrane</keyword>
<dbReference type="EMBL" id="SJPM01000008">
    <property type="protein sequence ID" value="TWT94268.1"/>
    <property type="molecule type" value="Genomic_DNA"/>
</dbReference>
<protein>
    <recommendedName>
        <fullName evidence="2">Putative glutamine amidotransferase domain-containing protein</fullName>
    </recommendedName>
</protein>
<dbReference type="Pfam" id="PF07090">
    <property type="entry name" value="GATase1_like"/>
    <property type="match status" value="1"/>
</dbReference>
<evidence type="ECO:0000256" key="1">
    <source>
        <dbReference type="SAM" id="Phobius"/>
    </source>
</evidence>
<dbReference type="PANTHER" id="PTHR37947">
    <property type="entry name" value="BLL2462 PROTEIN"/>
    <property type="match status" value="1"/>
</dbReference>
<dbReference type="Proteomes" id="UP000316213">
    <property type="component" value="Unassembled WGS sequence"/>
</dbReference>
<evidence type="ECO:0000259" key="2">
    <source>
        <dbReference type="Pfam" id="PF07090"/>
    </source>
</evidence>
<comment type="caution">
    <text evidence="3">The sequence shown here is derived from an EMBL/GenBank/DDBJ whole genome shotgun (WGS) entry which is preliminary data.</text>
</comment>
<dbReference type="InterPro" id="IPR010768">
    <property type="entry name" value="GATase1-like"/>
</dbReference>
<keyword evidence="1" id="KW-1133">Transmembrane helix</keyword>
<dbReference type="RefSeq" id="WP_231603208.1">
    <property type="nucleotide sequence ID" value="NZ_SJPM01000008.1"/>
</dbReference>
<sequence length="804" mass="88875" precursor="true">MFEYISTTIDSIYWENSQWLAPACLAAVVLSILVILSYRKIRLPTGLKVLAVTLKIIAIGLMLLCALKPMRRIDRASPMANLFPILVDDSRSMNLHTGDASFGDAVVGNPKPSRGETVQSLLDPELDWRTTLEQTFDVRPYRFDSQLSRIRSATDLSFQRNQSAIAGSLGTIRERLDGRPVGGILLLTDGNDTSAVDRQAQDWTEYGVPIYPVLLDDGGVTPDAAITDVSVTTTNFATAPVTVIGKLRAIGMKGESLTAALLNSDGESVEEIDITVDGDDYLHEVRFQFRPESAGLQFYSVVAYHTDDADAVRNVTDNPSLHEATLINNRYVVSVDRGVGPFRVLYVAGRPNWEFKFLRRALSADPEVQLVGLLRIADKEPKFSFRAKGVNGSNPLFAGLGDNEEETREQYDEPVLIRMGVKESEELSAGFPKTAEELFAYHAVILDDVEANFFSLDQMRLLRQFVSTRGGGLLMLGGQESFDSQPFAETPLGDLSPVYAARRQNASFASPVRLRLTREGLLEPWVRLRQTEVAEDERIAKMPSFQTVNRVEQIKPGAVALAHVEGDSQGVAPAIVAQRFGKGLTAAVLIGDLWRWTMRSEADVDSDPSQAWRQIVRYLVSQSPRRVETEIVPHPDVDSMATLRIQVRDEAFLPLENAIVEVRIPQPDADDLVMLAKPDAQTLGVYELAVRGEDEKGTEFVVDVKAADGSHVDTTTAGWVSHASGNELRHIATNTAFLDQLASQTGGEVITIDRLASFVNDLPNRKVPVMQTVFEPLWHTPWWMLAAIVCLCGEWGLRRWKGLA</sequence>